<dbReference type="AlphaFoldDB" id="A0A6M3LCI9"/>
<name>A0A6M3LCI9_9ZZZZ</name>
<accession>A0A6M3LCI9</accession>
<proteinExistence type="predicted"/>
<organism evidence="1">
    <name type="scientific">viral metagenome</name>
    <dbReference type="NCBI Taxonomy" id="1070528"/>
    <lineage>
        <taxon>unclassified sequences</taxon>
        <taxon>metagenomes</taxon>
        <taxon>organismal metagenomes</taxon>
    </lineage>
</organism>
<gene>
    <name evidence="1" type="ORF">MM415B04661_0002</name>
</gene>
<protein>
    <submittedName>
        <fullName evidence="1">Uncharacterized protein</fullName>
    </submittedName>
</protein>
<evidence type="ECO:0000313" key="1">
    <source>
        <dbReference type="EMBL" id="QJA92440.1"/>
    </source>
</evidence>
<dbReference type="EMBL" id="MT143067">
    <property type="protein sequence ID" value="QJA92440.1"/>
    <property type="molecule type" value="Genomic_DNA"/>
</dbReference>
<reference evidence="1" key="1">
    <citation type="submission" date="2020-03" db="EMBL/GenBank/DDBJ databases">
        <title>The deep terrestrial virosphere.</title>
        <authorList>
            <person name="Holmfeldt K."/>
            <person name="Nilsson E."/>
            <person name="Simone D."/>
            <person name="Lopez-Fernandez M."/>
            <person name="Wu X."/>
            <person name="de Brujin I."/>
            <person name="Lundin D."/>
            <person name="Andersson A."/>
            <person name="Bertilsson S."/>
            <person name="Dopson M."/>
        </authorList>
    </citation>
    <scope>NUCLEOTIDE SEQUENCE</scope>
    <source>
        <strain evidence="1">MM415B04661</strain>
    </source>
</reference>
<sequence length="60" mass="6846">MENIGTARITCDNTLTLEEFKHIEQLIDDGVITGINEEKLNDYLTNLFCKSIKVEMIKGE</sequence>